<evidence type="ECO:0000313" key="3">
    <source>
        <dbReference type="Proteomes" id="UP000001929"/>
    </source>
</evidence>
<sequence>MRLCLAAFLLAVPVLPAAAAECSFPDRPPAAAMAGQTRFVNDCGQPYEIGYWLEGTTLSFPGGGSHSISDASPEAAERLLREAYGLIGEPDHLIRTKWPS</sequence>
<evidence type="ECO:0000256" key="1">
    <source>
        <dbReference type="SAM" id="SignalP"/>
    </source>
</evidence>
<dbReference type="AlphaFoldDB" id="Q2RML7"/>
<keyword evidence="2" id="KW-0614">Plasmid</keyword>
<accession>Q2RML7</accession>
<dbReference type="RefSeq" id="WP_011387743.1">
    <property type="nucleotide sequence ID" value="NC_007641.1"/>
</dbReference>
<protein>
    <submittedName>
        <fullName evidence="2">Uncharacterized protein</fullName>
    </submittedName>
</protein>
<name>Q2RML7_RHORT</name>
<dbReference type="EMBL" id="CP000231">
    <property type="protein sequence ID" value="ABC24628.1"/>
    <property type="molecule type" value="Genomic_DNA"/>
</dbReference>
<dbReference type="EnsemblBacteria" id="ABC24628">
    <property type="protein sequence ID" value="ABC24628"/>
    <property type="gene ID" value="Rru_B0032"/>
</dbReference>
<keyword evidence="1" id="KW-0732">Signal</keyword>
<dbReference type="PATRIC" id="fig|269796.9.peg.29"/>
<organism evidence="2 3">
    <name type="scientific">Rhodospirillum rubrum (strain ATCC 11170 / ATH 1.1.1 / DSM 467 / LMG 4362 / NCIMB 8255 / S1)</name>
    <dbReference type="NCBI Taxonomy" id="269796"/>
    <lineage>
        <taxon>Bacteria</taxon>
        <taxon>Pseudomonadati</taxon>
        <taxon>Pseudomonadota</taxon>
        <taxon>Alphaproteobacteria</taxon>
        <taxon>Rhodospirillales</taxon>
        <taxon>Rhodospirillaceae</taxon>
        <taxon>Rhodospirillum</taxon>
    </lineage>
</organism>
<geneLocation type="plasmid" evidence="3">
    <name>pRHORT</name>
</geneLocation>
<dbReference type="KEGG" id="rru:Rru_B0032"/>
<keyword evidence="3" id="KW-1185">Reference proteome</keyword>
<feature type="chain" id="PRO_5004214728" evidence="1">
    <location>
        <begin position="20"/>
        <end position="100"/>
    </location>
</feature>
<gene>
    <name evidence="2" type="ordered locus">Rru_B0032</name>
</gene>
<dbReference type="Proteomes" id="UP000001929">
    <property type="component" value="Plasmid unnamed"/>
</dbReference>
<feature type="signal peptide" evidence="1">
    <location>
        <begin position="1"/>
        <end position="19"/>
    </location>
</feature>
<dbReference type="HOGENOM" id="CLU_2303860_0_0_5"/>
<reference evidence="2 3" key="1">
    <citation type="journal article" date="2011" name="Stand. Genomic Sci.">
        <title>Complete genome sequence of Rhodospirillum rubrum type strain (S1).</title>
        <authorList>
            <person name="Munk A.C."/>
            <person name="Copeland A."/>
            <person name="Lucas S."/>
            <person name="Lapidus A."/>
            <person name="Del Rio T.G."/>
            <person name="Barry K."/>
            <person name="Detter J.C."/>
            <person name="Hammon N."/>
            <person name="Israni S."/>
            <person name="Pitluck S."/>
            <person name="Brettin T."/>
            <person name="Bruce D."/>
            <person name="Han C."/>
            <person name="Tapia R."/>
            <person name="Gilna P."/>
            <person name="Schmutz J."/>
            <person name="Larimer F."/>
            <person name="Land M."/>
            <person name="Kyrpides N.C."/>
            <person name="Mavromatis K."/>
            <person name="Richardson P."/>
            <person name="Rohde M."/>
            <person name="Goker M."/>
            <person name="Klenk H.P."/>
            <person name="Zhang Y."/>
            <person name="Roberts G.P."/>
            <person name="Reslewic S."/>
            <person name="Schwartz D.C."/>
        </authorList>
    </citation>
    <scope>NUCLEOTIDE SEQUENCE [LARGE SCALE GENOMIC DNA]</scope>
    <source>
        <strain evidence="3">ATCC 11170 / ATH 1.1.1 / DSM 467 / LMG 4362 / NCIMB 8255 / S1</strain>
        <plasmid evidence="3">pRHORT</plasmid>
    </source>
</reference>
<proteinExistence type="predicted"/>
<evidence type="ECO:0000313" key="2">
    <source>
        <dbReference type="EMBL" id="ABC24628.1"/>
    </source>
</evidence>